<accession>A0AA86VGD5</accession>
<name>A0AA86VGD5_9FABA</name>
<evidence type="ECO:0000313" key="2">
    <source>
        <dbReference type="EMBL" id="CAJ1941621.1"/>
    </source>
</evidence>
<proteinExistence type="predicted"/>
<dbReference type="Gramene" id="rna-AYBTSS11_LOCUS10372">
    <property type="protein sequence ID" value="CAJ1941621.1"/>
    <property type="gene ID" value="gene-AYBTSS11_LOCUS10372"/>
</dbReference>
<evidence type="ECO:0000256" key="1">
    <source>
        <dbReference type="SAM" id="MobiDB-lite"/>
    </source>
</evidence>
<dbReference type="AlphaFoldDB" id="A0AA86VGD5"/>
<sequence length="193" mass="21840">MDFGERNSEKGESEHDSRLGGECPVARQRRVCDFIGFWFAWFGRSYNGAREVLSATVDFTLFCLVEILVTGCSIATVGFYGNPPVEQHQQYITRHPETTTNLVQLLQAHYCATCPYLKTHDRTQPQHNLSNYDPARRPIKSFHGVSANFPLRSPAARVPRSICPRLEAQTSLSESASLEPRPPLMKSFHFHSI</sequence>
<feature type="region of interest" description="Disordered" evidence="1">
    <location>
        <begin position="1"/>
        <end position="20"/>
    </location>
</feature>
<organism evidence="2 3">
    <name type="scientific">Sphenostylis stenocarpa</name>
    <dbReference type="NCBI Taxonomy" id="92480"/>
    <lineage>
        <taxon>Eukaryota</taxon>
        <taxon>Viridiplantae</taxon>
        <taxon>Streptophyta</taxon>
        <taxon>Embryophyta</taxon>
        <taxon>Tracheophyta</taxon>
        <taxon>Spermatophyta</taxon>
        <taxon>Magnoliopsida</taxon>
        <taxon>eudicotyledons</taxon>
        <taxon>Gunneridae</taxon>
        <taxon>Pentapetalae</taxon>
        <taxon>rosids</taxon>
        <taxon>fabids</taxon>
        <taxon>Fabales</taxon>
        <taxon>Fabaceae</taxon>
        <taxon>Papilionoideae</taxon>
        <taxon>50 kb inversion clade</taxon>
        <taxon>NPAAA clade</taxon>
        <taxon>indigoferoid/millettioid clade</taxon>
        <taxon>Phaseoleae</taxon>
        <taxon>Sphenostylis</taxon>
    </lineage>
</organism>
<evidence type="ECO:0000313" key="3">
    <source>
        <dbReference type="Proteomes" id="UP001189624"/>
    </source>
</evidence>
<dbReference type="Proteomes" id="UP001189624">
    <property type="component" value="Chromosome 3"/>
</dbReference>
<protein>
    <submittedName>
        <fullName evidence="2">Uncharacterized protein</fullName>
    </submittedName>
</protein>
<reference evidence="2" key="1">
    <citation type="submission" date="2023-10" db="EMBL/GenBank/DDBJ databases">
        <authorList>
            <person name="Domelevo Entfellner J.-B."/>
        </authorList>
    </citation>
    <scope>NUCLEOTIDE SEQUENCE</scope>
</reference>
<dbReference type="EMBL" id="OY731400">
    <property type="protein sequence ID" value="CAJ1941621.1"/>
    <property type="molecule type" value="Genomic_DNA"/>
</dbReference>
<feature type="compositionally biased region" description="Basic and acidic residues" evidence="1">
    <location>
        <begin position="1"/>
        <end position="19"/>
    </location>
</feature>
<keyword evidence="3" id="KW-1185">Reference proteome</keyword>
<gene>
    <name evidence="2" type="ORF">AYBTSS11_LOCUS10372</name>
</gene>